<name>A0ABS6JNJ5_9BACI</name>
<feature type="transmembrane region" description="Helical" evidence="1">
    <location>
        <begin position="112"/>
        <end position="135"/>
    </location>
</feature>
<comment type="caution">
    <text evidence="2">The sequence shown here is derived from an EMBL/GenBank/DDBJ whole genome shotgun (WGS) entry which is preliminary data.</text>
</comment>
<protein>
    <submittedName>
        <fullName evidence="2">DUF2812 domain-containing protein</fullName>
    </submittedName>
</protein>
<feature type="transmembrane region" description="Helical" evidence="1">
    <location>
        <begin position="155"/>
        <end position="176"/>
    </location>
</feature>
<dbReference type="Pfam" id="PF11193">
    <property type="entry name" value="DUF2812"/>
    <property type="match status" value="2"/>
</dbReference>
<keyword evidence="1" id="KW-1133">Transmembrane helix</keyword>
<evidence type="ECO:0000313" key="3">
    <source>
        <dbReference type="Proteomes" id="UP000790580"/>
    </source>
</evidence>
<dbReference type="EMBL" id="JAHQCR010000009">
    <property type="protein sequence ID" value="MBU9719995.1"/>
    <property type="molecule type" value="Genomic_DNA"/>
</dbReference>
<dbReference type="Proteomes" id="UP000790580">
    <property type="component" value="Unassembled WGS sequence"/>
</dbReference>
<feature type="transmembrane region" description="Helical" evidence="1">
    <location>
        <begin position="368"/>
        <end position="389"/>
    </location>
</feature>
<feature type="transmembrane region" description="Helical" evidence="1">
    <location>
        <begin position="327"/>
        <end position="348"/>
    </location>
</feature>
<accession>A0ABS6JNJ5</accession>
<keyword evidence="3" id="KW-1185">Reference proteome</keyword>
<dbReference type="InterPro" id="IPR021359">
    <property type="entry name" value="DUF2812"/>
</dbReference>
<reference evidence="2 3" key="1">
    <citation type="submission" date="2021-06" db="EMBL/GenBank/DDBJ databases">
        <title>Bacillus sp. RD4P76, an endophyte from a halophyte.</title>
        <authorList>
            <person name="Sun J.-Q."/>
        </authorList>
    </citation>
    <scope>NUCLEOTIDE SEQUENCE [LARGE SCALE GENOMIC DNA]</scope>
    <source>
        <strain evidence="2 3">JCM 17098</strain>
    </source>
</reference>
<evidence type="ECO:0000313" key="2">
    <source>
        <dbReference type="EMBL" id="MBU9719995.1"/>
    </source>
</evidence>
<sequence length="394" mass="46666">MSEKSIWKPFWSFHIQSTERWIEEMAKKGYTLSRFQPKLSRFTFTEEASSHETFAISFDRSRQHPLPKALEADGWEVVNKQGKWAIYGNGKQKEEVKTSIVRDNLESRNSRIAILWWIYFLYIIFSISLQVTLLLPLYLHMDPDTVTRVESPMWIFTYIMFIVQIVVTLIGIYSLIALKKESRRLSEERNQSQTLFHSEEKPIVLLGKRRKKLKLGWNYSPDKFEKWLEEQERSGWHLTQVKKGGVLFQFQKSDTKLYSYCILFEGRADSNAHSFHSEAGWERVYVSGASWQQWSIWRQAYSEGAEKPKINDDPETKRKAAMRVTKIHTLMFAPIILIFGFNFFSFMLPDALEQGYFSLSGIERFNTTVYPLVMFIFFTNILRAWAYYFRVRTQ</sequence>
<keyword evidence="1" id="KW-0812">Transmembrane</keyword>
<evidence type="ECO:0000256" key="1">
    <source>
        <dbReference type="SAM" id="Phobius"/>
    </source>
</evidence>
<organism evidence="2 3">
    <name type="scientific">Evansella alkalicola</name>
    <dbReference type="NCBI Taxonomy" id="745819"/>
    <lineage>
        <taxon>Bacteria</taxon>
        <taxon>Bacillati</taxon>
        <taxon>Bacillota</taxon>
        <taxon>Bacilli</taxon>
        <taxon>Bacillales</taxon>
        <taxon>Bacillaceae</taxon>
        <taxon>Evansella</taxon>
    </lineage>
</organism>
<dbReference type="RefSeq" id="WP_176371267.1">
    <property type="nucleotide sequence ID" value="NZ_JAHQCR010000009.1"/>
</dbReference>
<proteinExistence type="predicted"/>
<gene>
    <name evidence="2" type="ORF">KS407_00895</name>
</gene>
<keyword evidence="1" id="KW-0472">Membrane</keyword>